<sequence>MNSERNRIWVLDQVEIKNEDQGQDHGAHRIASRYKRSRYPFRSMVNERKLRTPYNRLAPPQFFPPGHYTGLTKIGPWLASKYKQFLTKGCTNTGWLCTSVTPNPR</sequence>
<gene>
    <name evidence="1" type="ORF">EVAR_45965_1</name>
</gene>
<evidence type="ECO:0000313" key="1">
    <source>
        <dbReference type="EMBL" id="GBP77057.1"/>
    </source>
</evidence>
<dbReference type="AlphaFoldDB" id="A0A4C1YRK8"/>
<keyword evidence="2" id="KW-1185">Reference proteome</keyword>
<evidence type="ECO:0000313" key="2">
    <source>
        <dbReference type="Proteomes" id="UP000299102"/>
    </source>
</evidence>
<accession>A0A4C1YRK8</accession>
<reference evidence="1 2" key="1">
    <citation type="journal article" date="2019" name="Commun. Biol.">
        <title>The bagworm genome reveals a unique fibroin gene that provides high tensile strength.</title>
        <authorList>
            <person name="Kono N."/>
            <person name="Nakamura H."/>
            <person name="Ohtoshi R."/>
            <person name="Tomita M."/>
            <person name="Numata K."/>
            <person name="Arakawa K."/>
        </authorList>
    </citation>
    <scope>NUCLEOTIDE SEQUENCE [LARGE SCALE GENOMIC DNA]</scope>
</reference>
<organism evidence="1 2">
    <name type="scientific">Eumeta variegata</name>
    <name type="common">Bagworm moth</name>
    <name type="synonym">Eumeta japonica</name>
    <dbReference type="NCBI Taxonomy" id="151549"/>
    <lineage>
        <taxon>Eukaryota</taxon>
        <taxon>Metazoa</taxon>
        <taxon>Ecdysozoa</taxon>
        <taxon>Arthropoda</taxon>
        <taxon>Hexapoda</taxon>
        <taxon>Insecta</taxon>
        <taxon>Pterygota</taxon>
        <taxon>Neoptera</taxon>
        <taxon>Endopterygota</taxon>
        <taxon>Lepidoptera</taxon>
        <taxon>Glossata</taxon>
        <taxon>Ditrysia</taxon>
        <taxon>Tineoidea</taxon>
        <taxon>Psychidae</taxon>
        <taxon>Oiketicinae</taxon>
        <taxon>Eumeta</taxon>
    </lineage>
</organism>
<dbReference type="EMBL" id="BGZK01001316">
    <property type="protein sequence ID" value="GBP77057.1"/>
    <property type="molecule type" value="Genomic_DNA"/>
</dbReference>
<dbReference type="Proteomes" id="UP000299102">
    <property type="component" value="Unassembled WGS sequence"/>
</dbReference>
<protein>
    <submittedName>
        <fullName evidence="1">Uncharacterized protein</fullName>
    </submittedName>
</protein>
<comment type="caution">
    <text evidence="1">The sequence shown here is derived from an EMBL/GenBank/DDBJ whole genome shotgun (WGS) entry which is preliminary data.</text>
</comment>
<name>A0A4C1YRK8_EUMVA</name>
<proteinExistence type="predicted"/>